<dbReference type="EMBL" id="JAPHNI010000323">
    <property type="protein sequence ID" value="KAJ8112455.1"/>
    <property type="molecule type" value="Genomic_DNA"/>
</dbReference>
<protein>
    <submittedName>
        <fullName evidence="1">Uncharacterized protein</fullName>
    </submittedName>
</protein>
<gene>
    <name evidence="1" type="ORF">OPT61_g5174</name>
</gene>
<organism evidence="1 2">
    <name type="scientific">Boeremia exigua</name>
    <dbReference type="NCBI Taxonomy" id="749465"/>
    <lineage>
        <taxon>Eukaryota</taxon>
        <taxon>Fungi</taxon>
        <taxon>Dikarya</taxon>
        <taxon>Ascomycota</taxon>
        <taxon>Pezizomycotina</taxon>
        <taxon>Dothideomycetes</taxon>
        <taxon>Pleosporomycetidae</taxon>
        <taxon>Pleosporales</taxon>
        <taxon>Pleosporineae</taxon>
        <taxon>Didymellaceae</taxon>
        <taxon>Boeremia</taxon>
    </lineage>
</organism>
<comment type="caution">
    <text evidence="1">The sequence shown here is derived from an EMBL/GenBank/DDBJ whole genome shotgun (WGS) entry which is preliminary data.</text>
</comment>
<evidence type="ECO:0000313" key="1">
    <source>
        <dbReference type="EMBL" id="KAJ8112455.1"/>
    </source>
</evidence>
<name>A0ACC2IB74_9PLEO</name>
<evidence type="ECO:0000313" key="2">
    <source>
        <dbReference type="Proteomes" id="UP001153331"/>
    </source>
</evidence>
<accession>A0ACC2IB74</accession>
<sequence length="476" mass="51513">MKSISLLAVLGLSAQAQAETVLGLTVFSRHGDRTSKHYKGYNLTNLGLEQNFNVGQGYRNIYLNSSSTKRILGISENNVVASQVYASAPDQAVLLNTATSFLQGLYPPLEDAGQEVTAQTLNNDDRIVKPLGGYQYVVLHGENDDSPDTIWIKGDEECPVVSTAVKEHKDSAAYKQRIDETKPFYEGFWDQLDDVYDYQPANLSFKNAYDIFDLLNTASTQNVSHNGTVSPEDLTRLRILADEWEFGMAYSDELESLSIGGKTLAGGILEQLDAMVTGKGRLKFSLLAGSYDTFLAFFGLSNLTSVSDDFYGLPDYASTMAFELFTSQDVTAFPSNTDDLRVRFLFRNGSTQGEAPTAFPLFGGQDESLPYADFVAKMTDFAITSPEQWCDTCQSDALFCQAYSASSQATSQANSSAGGLSNAAAGAIGAVVALVAVGLVGLVVVLMRRRRTSKTASPTHDERKGSSRSDSDASSA</sequence>
<reference evidence="1" key="1">
    <citation type="submission" date="2022-11" db="EMBL/GenBank/DDBJ databases">
        <title>Genome Sequence of Boeremia exigua.</title>
        <authorList>
            <person name="Buettner E."/>
        </authorList>
    </citation>
    <scope>NUCLEOTIDE SEQUENCE</scope>
    <source>
        <strain evidence="1">CU02</strain>
    </source>
</reference>
<dbReference type="Proteomes" id="UP001153331">
    <property type="component" value="Unassembled WGS sequence"/>
</dbReference>
<proteinExistence type="predicted"/>
<keyword evidence="2" id="KW-1185">Reference proteome</keyword>